<evidence type="ECO:0000313" key="4">
    <source>
        <dbReference type="Proteomes" id="UP000008915"/>
    </source>
</evidence>
<dbReference type="Pfam" id="PF18910">
    <property type="entry name" value="DUF5665"/>
    <property type="match status" value="1"/>
</dbReference>
<dbReference type="HOGENOM" id="CLU_1325841_0_0_9"/>
<feature type="transmembrane region" description="Helical" evidence="2">
    <location>
        <begin position="142"/>
        <end position="167"/>
    </location>
</feature>
<evidence type="ECO:0000256" key="1">
    <source>
        <dbReference type="SAM" id="MobiDB-lite"/>
    </source>
</evidence>
<feature type="region of interest" description="Disordered" evidence="1">
    <location>
        <begin position="1"/>
        <end position="78"/>
    </location>
</feature>
<keyword evidence="2" id="KW-0472">Membrane</keyword>
<dbReference type="AlphaFoldDB" id="E6SJ09"/>
<keyword evidence="2" id="KW-1133">Transmembrane helix</keyword>
<feature type="compositionally biased region" description="Low complexity" evidence="1">
    <location>
        <begin position="1"/>
        <end position="17"/>
    </location>
</feature>
<proteinExistence type="predicted"/>
<dbReference type="InterPro" id="IPR043723">
    <property type="entry name" value="DUF5665"/>
</dbReference>
<evidence type="ECO:0000313" key="3">
    <source>
        <dbReference type="EMBL" id="ADU51004.1"/>
    </source>
</evidence>
<reference evidence="3 4" key="1">
    <citation type="journal article" date="2010" name="Stand. Genomic Sci.">
        <title>Complete genome sequence of Thermaerobacter marianensis type strain (7p75a).</title>
        <authorList>
            <person name="Han C."/>
            <person name="Gu W."/>
            <person name="Zhang X."/>
            <person name="Lapidus A."/>
            <person name="Nolan M."/>
            <person name="Copeland A."/>
            <person name="Lucas S."/>
            <person name="Del Rio T.G."/>
            <person name="Tice H."/>
            <person name="Cheng J.F."/>
            <person name="Tapia R."/>
            <person name="Goodwin L."/>
            <person name="Pitluck S."/>
            <person name="Pagani I."/>
            <person name="Ivanova N."/>
            <person name="Mavromatis K."/>
            <person name="Mikhailova N."/>
            <person name="Pati A."/>
            <person name="Chen A."/>
            <person name="Palaniappan K."/>
            <person name="Land M."/>
            <person name="Hauser L."/>
            <person name="Chang Y.J."/>
            <person name="Jeffries C.D."/>
            <person name="Schneider S."/>
            <person name="Rohde M."/>
            <person name="Goker M."/>
            <person name="Pukall R."/>
            <person name="Woyke T."/>
            <person name="Bristow J."/>
            <person name="Eisen J.A."/>
            <person name="Markowitz V."/>
            <person name="Hugenholtz P."/>
            <person name="Kyrpides N.C."/>
            <person name="Klenk H.P."/>
            <person name="Detter J.C."/>
        </authorList>
    </citation>
    <scope>NUCLEOTIDE SEQUENCE [LARGE SCALE GENOMIC DNA]</scope>
    <source>
        <strain evidence="4">ATCC 700841 / DSM 12885 / JCM 10246 / 7p75a</strain>
    </source>
</reference>
<dbReference type="eggNOG" id="ENOG5032Z2B">
    <property type="taxonomic scope" value="Bacteria"/>
</dbReference>
<keyword evidence="4" id="KW-1185">Reference proteome</keyword>
<accession>E6SJ09</accession>
<sequence>MAGPPRQGPPRAAGVRRVMVSRPAAGRGTVERLAGSSTGGSPVRPAVRIHGPAQERPVPRTPAHAPPGSRRVAPAPGPRWAPRLAGLLRRRIPHDRRHRAPQALLGGILHRLDELSWRWQRISIAEYLALFRDPGRLFWMNFVAGVARGLGAAVGFTLLGALVLLALQRAVELNLPYLGSLIADLLRIVRTELDGGTPGPGGPPPGP</sequence>
<reference evidence="4" key="2">
    <citation type="journal article" date="2010" name="Stand. Genomic Sci.">
        <title>Complete genome sequence of Thermaerobacter marianensis type strain (7p75aT).</title>
        <authorList>
            <person name="Han C."/>
            <person name="Gu W."/>
            <person name="Zhang X."/>
            <person name="Lapidus A."/>
            <person name="Nolan M."/>
            <person name="Copeland A."/>
            <person name="Lucas S."/>
            <person name="Glavina Del Rio T."/>
            <person name="Tice H."/>
            <person name="Cheng J."/>
            <person name="Tapia R."/>
            <person name="Goodwin L."/>
            <person name="Pitluck S."/>
            <person name="Pagani I."/>
            <person name="Ivanova N."/>
            <person name="Mavromatis K."/>
            <person name="Mikhailova N."/>
            <person name="Pati A."/>
            <person name="Chen A."/>
            <person name="Palaniappan K."/>
            <person name="Land M."/>
            <person name="Hauser L."/>
            <person name="Chang Y."/>
            <person name="Jeffries C."/>
            <person name="Schneider S."/>
            <person name="Rohde M."/>
            <person name="Goker M."/>
            <person name="Pukall R."/>
            <person name="Woyke T."/>
            <person name="Bristow J."/>
            <person name="Eisen J."/>
            <person name="Markowitz V."/>
            <person name="Hugenholtz P."/>
            <person name="Kyrpides N."/>
            <person name="Klenk H."/>
            <person name="Detter J."/>
        </authorList>
    </citation>
    <scope>NUCLEOTIDE SEQUENCE [LARGE SCALE GENOMIC DNA]</scope>
    <source>
        <strain evidence="4">ATCC 700841 / DSM 12885 / JCM 10246 / 7p75a</strain>
    </source>
</reference>
<dbReference type="EMBL" id="CP002344">
    <property type="protein sequence ID" value="ADU51004.1"/>
    <property type="molecule type" value="Genomic_DNA"/>
</dbReference>
<name>E6SJ09_THEM7</name>
<dbReference type="STRING" id="644966.Tmar_0890"/>
<dbReference type="KEGG" id="tmr:Tmar_0890"/>
<evidence type="ECO:0000256" key="2">
    <source>
        <dbReference type="SAM" id="Phobius"/>
    </source>
</evidence>
<gene>
    <name evidence="3" type="ordered locus">Tmar_0890</name>
</gene>
<organism evidence="3 4">
    <name type="scientific">Thermaerobacter marianensis (strain ATCC 700841 / DSM 12885 / JCM 10246 / 7p75a)</name>
    <dbReference type="NCBI Taxonomy" id="644966"/>
    <lineage>
        <taxon>Bacteria</taxon>
        <taxon>Bacillati</taxon>
        <taxon>Bacillota</taxon>
        <taxon>Clostridia</taxon>
        <taxon>Eubacteriales</taxon>
        <taxon>Clostridiales Family XVII. Incertae Sedis</taxon>
        <taxon>Thermaerobacter</taxon>
    </lineage>
</organism>
<keyword evidence="2" id="KW-0812">Transmembrane</keyword>
<protein>
    <submittedName>
        <fullName evidence="3">Uncharacterized protein</fullName>
    </submittedName>
</protein>
<dbReference type="Proteomes" id="UP000008915">
    <property type="component" value="Chromosome"/>
</dbReference>